<protein>
    <submittedName>
        <fullName evidence="2">ElaA protein</fullName>
    </submittedName>
</protein>
<accession>A0AAE3XT80</accession>
<organism evidence="2 3">
    <name type="scientific">Aureibacter tunicatorum</name>
    <dbReference type="NCBI Taxonomy" id="866807"/>
    <lineage>
        <taxon>Bacteria</taxon>
        <taxon>Pseudomonadati</taxon>
        <taxon>Bacteroidota</taxon>
        <taxon>Cytophagia</taxon>
        <taxon>Cytophagales</taxon>
        <taxon>Persicobacteraceae</taxon>
        <taxon>Aureibacter</taxon>
    </lineage>
</organism>
<dbReference type="Pfam" id="PF13673">
    <property type="entry name" value="Acetyltransf_10"/>
    <property type="match status" value="1"/>
</dbReference>
<proteinExistence type="predicted"/>
<sequence>MYKDFDFSVKKFDQLTVRELYEIIKLRVDVFVVEQNCPYNELDGKDFKALHLLMNDKNNVLAGYLRILPEGLSYETPSLGRIVIAPNFRKNKLGRILVQKGIDFVVESFGKQKITIGAQAALENFYNELGFVKISEVYLEDGIPHMDMRFSHN</sequence>
<reference evidence="2" key="1">
    <citation type="submission" date="2023-07" db="EMBL/GenBank/DDBJ databases">
        <title>Genomic Encyclopedia of Type Strains, Phase IV (KMG-IV): sequencing the most valuable type-strain genomes for metagenomic binning, comparative biology and taxonomic classification.</title>
        <authorList>
            <person name="Goeker M."/>
        </authorList>
    </citation>
    <scope>NUCLEOTIDE SEQUENCE</scope>
    <source>
        <strain evidence="2">DSM 26174</strain>
    </source>
</reference>
<dbReference type="Proteomes" id="UP001185092">
    <property type="component" value="Unassembled WGS sequence"/>
</dbReference>
<dbReference type="InterPro" id="IPR000182">
    <property type="entry name" value="GNAT_dom"/>
</dbReference>
<evidence type="ECO:0000259" key="1">
    <source>
        <dbReference type="PROSITE" id="PS51186"/>
    </source>
</evidence>
<dbReference type="CDD" id="cd04301">
    <property type="entry name" value="NAT_SF"/>
    <property type="match status" value="1"/>
</dbReference>
<gene>
    <name evidence="2" type="ORF">HNQ88_004662</name>
</gene>
<dbReference type="AlphaFoldDB" id="A0AAE3XT80"/>
<dbReference type="EMBL" id="JAVDQD010000009">
    <property type="protein sequence ID" value="MDR6241575.1"/>
    <property type="molecule type" value="Genomic_DNA"/>
</dbReference>
<dbReference type="SUPFAM" id="SSF55729">
    <property type="entry name" value="Acyl-CoA N-acyltransferases (Nat)"/>
    <property type="match status" value="1"/>
</dbReference>
<keyword evidence="3" id="KW-1185">Reference proteome</keyword>
<dbReference type="GO" id="GO:0016747">
    <property type="term" value="F:acyltransferase activity, transferring groups other than amino-acyl groups"/>
    <property type="evidence" value="ECO:0007669"/>
    <property type="project" value="InterPro"/>
</dbReference>
<evidence type="ECO:0000313" key="2">
    <source>
        <dbReference type="EMBL" id="MDR6241575.1"/>
    </source>
</evidence>
<feature type="domain" description="N-acetyltransferase" evidence="1">
    <location>
        <begin position="10"/>
        <end position="153"/>
    </location>
</feature>
<dbReference type="Gene3D" id="3.40.630.30">
    <property type="match status" value="1"/>
</dbReference>
<name>A0AAE3XT80_9BACT</name>
<dbReference type="PROSITE" id="PS51186">
    <property type="entry name" value="GNAT"/>
    <property type="match status" value="1"/>
</dbReference>
<dbReference type="InterPro" id="IPR016181">
    <property type="entry name" value="Acyl_CoA_acyltransferase"/>
</dbReference>
<evidence type="ECO:0000313" key="3">
    <source>
        <dbReference type="Proteomes" id="UP001185092"/>
    </source>
</evidence>
<comment type="caution">
    <text evidence="2">The sequence shown here is derived from an EMBL/GenBank/DDBJ whole genome shotgun (WGS) entry which is preliminary data.</text>
</comment>
<dbReference type="RefSeq" id="WP_309942470.1">
    <property type="nucleotide sequence ID" value="NZ_AP025307.1"/>
</dbReference>